<dbReference type="InterPro" id="IPR002686">
    <property type="entry name" value="Transposase_17"/>
</dbReference>
<name>A0ABW6C3Z0_9BACT</name>
<protein>
    <submittedName>
        <fullName evidence="2">Transposase</fullName>
    </submittedName>
</protein>
<dbReference type="EMBL" id="JBHUOX010000021">
    <property type="protein sequence ID" value="MFD3002913.1"/>
    <property type="molecule type" value="Genomic_DNA"/>
</dbReference>
<accession>A0ABW6C3Z0</accession>
<comment type="caution">
    <text evidence="2">The sequence shown here is derived from an EMBL/GenBank/DDBJ whole genome shotgun (WGS) entry which is preliminary data.</text>
</comment>
<organism evidence="2 3">
    <name type="scientific">Pontibacter toksunensis</name>
    <dbReference type="NCBI Taxonomy" id="1332631"/>
    <lineage>
        <taxon>Bacteria</taxon>
        <taxon>Pseudomonadati</taxon>
        <taxon>Bacteroidota</taxon>
        <taxon>Cytophagia</taxon>
        <taxon>Cytophagales</taxon>
        <taxon>Hymenobacteraceae</taxon>
        <taxon>Pontibacter</taxon>
    </lineage>
</organism>
<dbReference type="SUPFAM" id="SSF143422">
    <property type="entry name" value="Transposase IS200-like"/>
    <property type="match status" value="1"/>
</dbReference>
<dbReference type="PANTHER" id="PTHR34322">
    <property type="entry name" value="TRANSPOSASE, Y1_TNP DOMAIN-CONTAINING"/>
    <property type="match status" value="1"/>
</dbReference>
<keyword evidence="3" id="KW-1185">Reference proteome</keyword>
<reference evidence="3" key="1">
    <citation type="journal article" date="2019" name="Int. J. Syst. Evol. Microbiol.">
        <title>The Global Catalogue of Microorganisms (GCM) 10K type strain sequencing project: providing services to taxonomists for standard genome sequencing and annotation.</title>
        <authorList>
            <consortium name="The Broad Institute Genomics Platform"/>
            <consortium name="The Broad Institute Genome Sequencing Center for Infectious Disease"/>
            <person name="Wu L."/>
            <person name="Ma J."/>
        </authorList>
    </citation>
    <scope>NUCLEOTIDE SEQUENCE [LARGE SCALE GENOMIC DNA]</scope>
    <source>
        <strain evidence="3">KCTC 23984</strain>
    </source>
</reference>
<dbReference type="InterPro" id="IPR036515">
    <property type="entry name" value="Transposase_17_sf"/>
</dbReference>
<dbReference type="Proteomes" id="UP001597641">
    <property type="component" value="Unassembled WGS sequence"/>
</dbReference>
<evidence type="ECO:0000259" key="1">
    <source>
        <dbReference type="SMART" id="SM01321"/>
    </source>
</evidence>
<evidence type="ECO:0000313" key="2">
    <source>
        <dbReference type="EMBL" id="MFD3002913.1"/>
    </source>
</evidence>
<gene>
    <name evidence="2" type="ORF">ACFS7Z_21280</name>
</gene>
<dbReference type="PANTHER" id="PTHR34322:SF2">
    <property type="entry name" value="TRANSPOSASE IS200-LIKE DOMAIN-CONTAINING PROTEIN"/>
    <property type="match status" value="1"/>
</dbReference>
<dbReference type="Gene3D" id="3.30.70.1290">
    <property type="entry name" value="Transposase IS200-like"/>
    <property type="match status" value="1"/>
</dbReference>
<feature type="domain" description="Transposase IS200-like" evidence="1">
    <location>
        <begin position="8"/>
        <end position="137"/>
    </location>
</feature>
<dbReference type="SMART" id="SM01321">
    <property type="entry name" value="Y1_Tnp"/>
    <property type="match status" value="1"/>
</dbReference>
<evidence type="ECO:0000313" key="3">
    <source>
        <dbReference type="Proteomes" id="UP001597641"/>
    </source>
</evidence>
<proteinExistence type="predicted"/>
<dbReference type="RefSeq" id="WP_377489241.1">
    <property type="nucleotide sequence ID" value="NZ_JBHUOX010000021.1"/>
</dbReference>
<sequence>MQKTISLEPGKYYHLYTRGNNKETLFRHPDNYAYFLQPYRKYIAPCADTFAYCLLPNHVHFLVRIKEEEALRPLSISEDTKKLISVQRQLAHLLNAYAKTINSRYDRVGRLFQHRFGRREVTSEAYFTRLIYYIHFNPQHHGLINDFSDWPYSSYHSILSNSKTALQREHVLEWFGGRDCYKAFHEENAADFTPISPLIGEDDL</sequence>